<protein>
    <submittedName>
        <fullName evidence="3">Unannotated protein</fullName>
    </submittedName>
</protein>
<dbReference type="EMBL" id="CAEZSR010000065">
    <property type="protein sequence ID" value="CAB4562597.1"/>
    <property type="molecule type" value="Genomic_DNA"/>
</dbReference>
<evidence type="ECO:0000256" key="2">
    <source>
        <dbReference type="SAM" id="MobiDB-lite"/>
    </source>
</evidence>
<feature type="coiled-coil region" evidence="1">
    <location>
        <begin position="97"/>
        <end position="156"/>
    </location>
</feature>
<proteinExistence type="predicted"/>
<feature type="region of interest" description="Disordered" evidence="2">
    <location>
        <begin position="182"/>
        <end position="204"/>
    </location>
</feature>
<organism evidence="3">
    <name type="scientific">freshwater metagenome</name>
    <dbReference type="NCBI Taxonomy" id="449393"/>
    <lineage>
        <taxon>unclassified sequences</taxon>
        <taxon>metagenomes</taxon>
        <taxon>ecological metagenomes</taxon>
    </lineage>
</organism>
<dbReference type="AlphaFoldDB" id="A0A6J6DEY2"/>
<feature type="region of interest" description="Disordered" evidence="2">
    <location>
        <begin position="1"/>
        <end position="23"/>
    </location>
</feature>
<feature type="compositionally biased region" description="Acidic residues" evidence="2">
    <location>
        <begin position="7"/>
        <end position="23"/>
    </location>
</feature>
<accession>A0A6J6DEY2</accession>
<keyword evidence="1" id="KW-0175">Coiled coil</keyword>
<evidence type="ECO:0000313" key="3">
    <source>
        <dbReference type="EMBL" id="CAB4562597.1"/>
    </source>
</evidence>
<feature type="compositionally biased region" description="Basic and acidic residues" evidence="2">
    <location>
        <begin position="194"/>
        <end position="204"/>
    </location>
</feature>
<reference evidence="3" key="1">
    <citation type="submission" date="2020-05" db="EMBL/GenBank/DDBJ databases">
        <authorList>
            <person name="Chiriac C."/>
            <person name="Salcher M."/>
            <person name="Ghai R."/>
            <person name="Kavagutti S V."/>
        </authorList>
    </citation>
    <scope>NUCLEOTIDE SEQUENCE</scope>
</reference>
<evidence type="ECO:0000256" key="1">
    <source>
        <dbReference type="SAM" id="Coils"/>
    </source>
</evidence>
<sequence length="204" mass="23606">MTHDDRYDDEYDDDEDFDSDFDDSDAYVKTTNGYVGDAEQLLRRAIDVIATAPTMPLSSSPRIDRDEIIELLEEALHRMPEELRQARWMIKERQAFVDKTRREAEELLEAARVQAERMVQRTEVVRAAEARARQLNEAAETDARRLRHETEDFLDQRLASFEILLDKLNRTVQAGRSRLAIGAAGEQDDAEVEDPTKGFFDQDR</sequence>
<gene>
    <name evidence="3" type="ORF">UFOPK1493_01884</name>
</gene>
<name>A0A6J6DEY2_9ZZZZ</name>